<dbReference type="Proteomes" id="UP000005238">
    <property type="component" value="Unassembled WGS sequence"/>
</dbReference>
<protein>
    <recommendedName>
        <fullName evidence="1">Reverse transcriptase Ty1/copia-type domain-containing protein</fullName>
    </recommendedName>
</protein>
<dbReference type="InterPro" id="IPR013103">
    <property type="entry name" value="RVT_2"/>
</dbReference>
<name>H3G6T2_PHYRM</name>
<dbReference type="EnsemblProtists" id="Phyra47730">
    <property type="protein sequence ID" value="Phyra47730"/>
    <property type="gene ID" value="Phyra47730"/>
</dbReference>
<accession>H3G6T2</accession>
<dbReference type="AlphaFoldDB" id="H3G6T2"/>
<reference evidence="3" key="1">
    <citation type="journal article" date="2006" name="Science">
        <title>Phytophthora genome sequences uncover evolutionary origins and mechanisms of pathogenesis.</title>
        <authorList>
            <person name="Tyler B.M."/>
            <person name="Tripathy S."/>
            <person name="Zhang X."/>
            <person name="Dehal P."/>
            <person name="Jiang R.H."/>
            <person name="Aerts A."/>
            <person name="Arredondo F.D."/>
            <person name="Baxter L."/>
            <person name="Bensasson D."/>
            <person name="Beynon J.L."/>
            <person name="Chapman J."/>
            <person name="Damasceno C.M."/>
            <person name="Dorrance A.E."/>
            <person name="Dou D."/>
            <person name="Dickerman A.W."/>
            <person name="Dubchak I.L."/>
            <person name="Garbelotto M."/>
            <person name="Gijzen M."/>
            <person name="Gordon S.G."/>
            <person name="Govers F."/>
            <person name="Grunwald N.J."/>
            <person name="Huang W."/>
            <person name="Ivors K.L."/>
            <person name="Jones R.W."/>
            <person name="Kamoun S."/>
            <person name="Krampis K."/>
            <person name="Lamour K.H."/>
            <person name="Lee M.K."/>
            <person name="McDonald W.H."/>
            <person name="Medina M."/>
            <person name="Meijer H.J."/>
            <person name="Nordberg E.K."/>
            <person name="Maclean D.J."/>
            <person name="Ospina-Giraldo M.D."/>
            <person name="Morris P.F."/>
            <person name="Phuntumart V."/>
            <person name="Putnam N.H."/>
            <person name="Rash S."/>
            <person name="Rose J.K."/>
            <person name="Sakihama Y."/>
            <person name="Salamov A.A."/>
            <person name="Savidor A."/>
            <person name="Scheuring C.F."/>
            <person name="Smith B.M."/>
            <person name="Sobral B.W."/>
            <person name="Terry A."/>
            <person name="Torto-Alalibo T.A."/>
            <person name="Win J."/>
            <person name="Xu Z."/>
            <person name="Zhang H."/>
            <person name="Grigoriev I.V."/>
            <person name="Rokhsar D.S."/>
            <person name="Boore J.L."/>
        </authorList>
    </citation>
    <scope>NUCLEOTIDE SEQUENCE [LARGE SCALE GENOMIC DNA]</scope>
    <source>
        <strain evidence="3">Pr102</strain>
    </source>
</reference>
<dbReference type="HOGENOM" id="CLU_001650_10_3_1"/>
<keyword evidence="3" id="KW-1185">Reference proteome</keyword>
<dbReference type="eggNOG" id="KOG0017">
    <property type="taxonomic scope" value="Eukaryota"/>
</dbReference>
<dbReference type="Pfam" id="PF07727">
    <property type="entry name" value="RVT_2"/>
    <property type="match status" value="1"/>
</dbReference>
<evidence type="ECO:0000313" key="2">
    <source>
        <dbReference type="EnsemblProtists" id="Phyra47730"/>
    </source>
</evidence>
<feature type="domain" description="Reverse transcriptase Ty1/copia-type" evidence="1">
    <location>
        <begin position="1"/>
        <end position="76"/>
    </location>
</feature>
<dbReference type="InParanoid" id="H3G6T2"/>
<evidence type="ECO:0000259" key="1">
    <source>
        <dbReference type="Pfam" id="PF07727"/>
    </source>
</evidence>
<organism evidence="2 3">
    <name type="scientific">Phytophthora ramorum</name>
    <name type="common">Sudden oak death agent</name>
    <dbReference type="NCBI Taxonomy" id="164328"/>
    <lineage>
        <taxon>Eukaryota</taxon>
        <taxon>Sar</taxon>
        <taxon>Stramenopiles</taxon>
        <taxon>Oomycota</taxon>
        <taxon>Peronosporomycetes</taxon>
        <taxon>Peronosporales</taxon>
        <taxon>Peronosporaceae</taxon>
        <taxon>Phytophthora</taxon>
    </lineage>
</organism>
<sequence length="76" mass="8919">QIDIETAFLNGNLDEIIYMKWPQGMEIDGKEVWVCKLHKSVYSLKQAPRAWHKALTSFLARKVFEKLTCESCIYVR</sequence>
<dbReference type="STRING" id="164328.H3G6T2"/>
<reference evidence="2" key="2">
    <citation type="submission" date="2015-06" db="UniProtKB">
        <authorList>
            <consortium name="EnsemblProtists"/>
        </authorList>
    </citation>
    <scope>IDENTIFICATION</scope>
    <source>
        <strain evidence="2">Pr102</strain>
    </source>
</reference>
<evidence type="ECO:0000313" key="3">
    <source>
        <dbReference type="Proteomes" id="UP000005238"/>
    </source>
</evidence>
<proteinExistence type="predicted"/>
<dbReference type="EMBL" id="DS566032">
    <property type="status" value="NOT_ANNOTATED_CDS"/>
    <property type="molecule type" value="Genomic_DNA"/>
</dbReference>